<feature type="transmembrane region" description="Helical" evidence="6">
    <location>
        <begin position="221"/>
        <end position="249"/>
    </location>
</feature>
<feature type="transmembrane region" description="Helical" evidence="6">
    <location>
        <begin position="78"/>
        <end position="100"/>
    </location>
</feature>
<evidence type="ECO:0000313" key="9">
    <source>
        <dbReference type="EMBL" id="CAF4850663.1"/>
    </source>
</evidence>
<comment type="subcellular location">
    <subcellularLocation>
        <location evidence="1">Membrane</location>
    </subcellularLocation>
</comment>
<dbReference type="PANTHER" id="PTHR10404:SF77">
    <property type="entry name" value="GLUTAMATE CARBOXYPEPTIDASE 2 HOMOLOG"/>
    <property type="match status" value="1"/>
</dbReference>
<dbReference type="Pfam" id="PF04389">
    <property type="entry name" value="Peptidase_M28"/>
    <property type="match status" value="1"/>
</dbReference>
<dbReference type="EMBL" id="CAJOBS010003256">
    <property type="protein sequence ID" value="CAF4850663.1"/>
    <property type="molecule type" value="Genomic_DNA"/>
</dbReference>
<evidence type="ECO:0000259" key="7">
    <source>
        <dbReference type="PROSITE" id="PS50262"/>
    </source>
</evidence>
<dbReference type="EMBL" id="CAJNYV010001152">
    <property type="protein sequence ID" value="CAF3407880.1"/>
    <property type="molecule type" value="Genomic_DNA"/>
</dbReference>
<dbReference type="InterPro" id="IPR046450">
    <property type="entry name" value="PA_dom_sf"/>
</dbReference>
<feature type="transmembrane region" description="Helical" evidence="6">
    <location>
        <begin position="167"/>
        <end position="184"/>
    </location>
</feature>
<dbReference type="Pfam" id="PF02225">
    <property type="entry name" value="PA"/>
    <property type="match status" value="1"/>
</dbReference>
<accession>A0A818AJE6</accession>
<dbReference type="Gene3D" id="1.20.930.40">
    <property type="entry name" value="Transferrin receptor-like, dimerisation domain"/>
    <property type="match status" value="1"/>
</dbReference>
<dbReference type="SUPFAM" id="SSF52025">
    <property type="entry name" value="PA domain"/>
    <property type="match status" value="1"/>
</dbReference>
<sequence>MAYDDGSTFWSLNLHNETTKTNECNRFNYSIGPTEAVLIAFHIGRIISIVCITFGSLGNITLIFAICHTSFYHFPYGLLLLFISTFDIIRLISTAFYYLMQSNTIPLKLSTITIYITLSRYSKIVTNWLKVILAVERLIAVKYWIARRYNVNSNNSKRIHRLRQRKLLLLILILLFCSLISQHPNLLPKRFISTCICPSRLLVINTPNPYLYYLNKAFNEFLFTIISYVIFDNVLPIMILIIFNTILLYELKRLPPTTRSVVAISIILFIGGLLIGRFAIPRASNSISTDNLVIVNKQIEEERLIIWNDLKQRFLNLVNAQEIEKNLQNLTRRTHLAGTDDDRNEAESIARLWREHGLDVTIHPYDVLLSYPSPIQPNIVSILDQNHLPIFQSQGRETMFDEDDKSLPFDNIVRPFLAYTPNGTVQSQKLFYVNYCTTDDFQFIETVIDKNELIGAIVICRYGKIFRGNKIGNAEKYGIVGVILYSDPLNYAPNSTLVGSAYPNSIHMPDMGHQRGSALLLSGDPLTKHYPAKDYMFRDSIDNNPWLPKIVAQQIGYREAREILIRMTGTPVLSNWIGGLNQVKYVYGGLLLNDQSIQISSHNTLEVRRVHNVIGTITGHSEPDRYVLIGAHFDAWNFGALDDGSGIAVNHELVRVFRTLVKSNWKPRRSLMFCAWAAEEYGIVGSVEFVEEYAKILGSRVVSYLNMDVIVEGSQVMFMEMSPLLYDFAIDISKQIKAPYVNETIYEQWVRINNGDHNVGQSFFTLGLSAISDFAGFNQIAGSSNFALIYKNYTNVKGVASYPLYHTQYETFRLVKKFIDHEFQAHQAIAQTIGLLALTLTDIDLLPFNPTRYHQALVNLLDLTISVAPKSINFTSLQIAIDQFKSVADQFNQRIQTTLDKSNPLQLRIVNDQLMQLERAFQNPLGNSIQQADLKHTIYAPSRTNRYNALGFPSITDAIEDRNMTNVQQQISIVTYFIRSAISVLHQPSTIQTV</sequence>
<dbReference type="PANTHER" id="PTHR10404">
    <property type="entry name" value="N-ACETYLATED-ALPHA-LINKED ACIDIC DIPEPTIDASE"/>
    <property type="match status" value="1"/>
</dbReference>
<gene>
    <name evidence="8" type="ORF">KIK155_LOCUS8755</name>
    <name evidence="9" type="ORF">TOA249_LOCUS26851</name>
</gene>
<dbReference type="FunFam" id="3.40.630.10:FF:000101">
    <property type="entry name" value="N-acetylated alpha-linked acidic dipeptidase like 1"/>
    <property type="match status" value="1"/>
</dbReference>
<evidence type="ECO:0000313" key="10">
    <source>
        <dbReference type="Proteomes" id="UP000663865"/>
    </source>
</evidence>
<evidence type="ECO:0000256" key="5">
    <source>
        <dbReference type="ARBA" id="ARBA00023136"/>
    </source>
</evidence>
<dbReference type="InterPro" id="IPR007484">
    <property type="entry name" value="Peptidase_M28"/>
</dbReference>
<reference evidence="8" key="1">
    <citation type="submission" date="2021-02" db="EMBL/GenBank/DDBJ databases">
        <authorList>
            <person name="Nowell W R."/>
        </authorList>
    </citation>
    <scope>NUCLEOTIDE SEQUENCE</scope>
</reference>
<dbReference type="Proteomes" id="UP000663838">
    <property type="component" value="Unassembled WGS sequence"/>
</dbReference>
<evidence type="ECO:0000256" key="2">
    <source>
        <dbReference type="ARBA" id="ARBA00005634"/>
    </source>
</evidence>
<dbReference type="Gene3D" id="3.50.30.30">
    <property type="match status" value="1"/>
</dbReference>
<feature type="transmembrane region" description="Helical" evidence="6">
    <location>
        <begin position="46"/>
        <end position="66"/>
    </location>
</feature>
<keyword evidence="3 6" id="KW-0812">Transmembrane</keyword>
<dbReference type="GO" id="GO:0016020">
    <property type="term" value="C:membrane"/>
    <property type="evidence" value="ECO:0007669"/>
    <property type="project" value="UniProtKB-SubCell"/>
</dbReference>
<evidence type="ECO:0000256" key="4">
    <source>
        <dbReference type="ARBA" id="ARBA00022989"/>
    </source>
</evidence>
<dbReference type="Proteomes" id="UP000663865">
    <property type="component" value="Unassembled WGS sequence"/>
</dbReference>
<dbReference type="Gene3D" id="3.40.630.10">
    <property type="entry name" value="Zn peptidases"/>
    <property type="match status" value="1"/>
</dbReference>
<evidence type="ECO:0000256" key="6">
    <source>
        <dbReference type="SAM" id="Phobius"/>
    </source>
</evidence>
<name>A0A818AJE6_9BILA</name>
<dbReference type="InterPro" id="IPR017452">
    <property type="entry name" value="GPCR_Rhodpsn_7TM"/>
</dbReference>
<feature type="domain" description="G-protein coupled receptors family 1 profile" evidence="7">
    <location>
        <begin position="58"/>
        <end position="253"/>
    </location>
</feature>
<dbReference type="CDD" id="cd02121">
    <property type="entry name" value="PA_GCPII_like"/>
    <property type="match status" value="1"/>
</dbReference>
<protein>
    <recommendedName>
        <fullName evidence="7">G-protein coupled receptors family 1 profile domain-containing protein</fullName>
    </recommendedName>
</protein>
<dbReference type="InterPro" id="IPR036757">
    <property type="entry name" value="TFR-like_dimer_dom_sf"/>
</dbReference>
<dbReference type="PROSITE" id="PS50262">
    <property type="entry name" value="G_PROTEIN_RECEP_F1_2"/>
    <property type="match status" value="1"/>
</dbReference>
<dbReference type="Gene3D" id="1.20.1070.10">
    <property type="entry name" value="Rhodopsin 7-helix transmembrane proteins"/>
    <property type="match status" value="1"/>
</dbReference>
<comment type="similarity">
    <text evidence="2">Belongs to the peptidase M28 family. M28B subfamily.</text>
</comment>
<evidence type="ECO:0000256" key="1">
    <source>
        <dbReference type="ARBA" id="ARBA00004370"/>
    </source>
</evidence>
<dbReference type="InterPro" id="IPR039373">
    <property type="entry name" value="Peptidase_M28B"/>
</dbReference>
<dbReference type="InterPro" id="IPR007365">
    <property type="entry name" value="TFR-like_dimer_dom"/>
</dbReference>
<keyword evidence="5 6" id="KW-0472">Membrane</keyword>
<evidence type="ECO:0000313" key="8">
    <source>
        <dbReference type="EMBL" id="CAF3407880.1"/>
    </source>
</evidence>
<dbReference type="AlphaFoldDB" id="A0A818AJE6"/>
<proteinExistence type="inferred from homology"/>
<comment type="caution">
    <text evidence="8">The sequence shown here is derived from an EMBL/GenBank/DDBJ whole genome shotgun (WGS) entry which is preliminary data.</text>
</comment>
<dbReference type="SUPFAM" id="SSF47672">
    <property type="entry name" value="Transferrin receptor-like dimerisation domain"/>
    <property type="match status" value="1"/>
</dbReference>
<feature type="transmembrane region" description="Helical" evidence="6">
    <location>
        <begin position="261"/>
        <end position="280"/>
    </location>
</feature>
<dbReference type="GO" id="GO:0004180">
    <property type="term" value="F:carboxypeptidase activity"/>
    <property type="evidence" value="ECO:0007669"/>
    <property type="project" value="TreeGrafter"/>
</dbReference>
<organism evidence="8 10">
    <name type="scientific">Rotaria socialis</name>
    <dbReference type="NCBI Taxonomy" id="392032"/>
    <lineage>
        <taxon>Eukaryota</taxon>
        <taxon>Metazoa</taxon>
        <taxon>Spiralia</taxon>
        <taxon>Gnathifera</taxon>
        <taxon>Rotifera</taxon>
        <taxon>Eurotatoria</taxon>
        <taxon>Bdelloidea</taxon>
        <taxon>Philodinida</taxon>
        <taxon>Philodinidae</taxon>
        <taxon>Rotaria</taxon>
    </lineage>
</organism>
<keyword evidence="4 6" id="KW-1133">Transmembrane helix</keyword>
<dbReference type="SUPFAM" id="SSF81321">
    <property type="entry name" value="Family A G protein-coupled receptor-like"/>
    <property type="match status" value="1"/>
</dbReference>
<dbReference type="InterPro" id="IPR003137">
    <property type="entry name" value="PA_domain"/>
</dbReference>
<dbReference type="SUPFAM" id="SSF53187">
    <property type="entry name" value="Zn-dependent exopeptidases"/>
    <property type="match status" value="1"/>
</dbReference>
<dbReference type="Pfam" id="PF04253">
    <property type="entry name" value="TFR_dimer"/>
    <property type="match status" value="1"/>
</dbReference>
<feature type="transmembrane region" description="Helical" evidence="6">
    <location>
        <begin position="128"/>
        <end position="146"/>
    </location>
</feature>
<evidence type="ECO:0000256" key="3">
    <source>
        <dbReference type="ARBA" id="ARBA00022692"/>
    </source>
</evidence>